<reference evidence="2 3" key="1">
    <citation type="submission" date="2016-08" db="EMBL/GenBank/DDBJ databases">
        <title>Whole genome sequence of Mesorhizobium sp. strain UASWS1009 isolated from industrial sewage.</title>
        <authorList>
            <person name="Crovadore J."/>
            <person name="Calmin G."/>
            <person name="Chablais R."/>
            <person name="Cochard B."/>
            <person name="Lefort F."/>
        </authorList>
    </citation>
    <scope>NUCLEOTIDE SEQUENCE [LARGE SCALE GENOMIC DNA]</scope>
    <source>
        <strain evidence="2 3">UASWS1009</strain>
    </source>
</reference>
<name>A0A1C2DDU3_9HYPH</name>
<evidence type="ECO:0000313" key="2">
    <source>
        <dbReference type="EMBL" id="OCX12941.1"/>
    </source>
</evidence>
<sequence>MATGVQKLDQMTAGVNLQRPRPSSKSMHHLCFDKDHHADIICIRMNLPAMHRPIFRGKGLFREAPGRQA</sequence>
<organism evidence="2 3">
    <name type="scientific">Mesorhizobium hungaricum</name>
    <dbReference type="NCBI Taxonomy" id="1566387"/>
    <lineage>
        <taxon>Bacteria</taxon>
        <taxon>Pseudomonadati</taxon>
        <taxon>Pseudomonadota</taxon>
        <taxon>Alphaproteobacteria</taxon>
        <taxon>Hyphomicrobiales</taxon>
        <taxon>Phyllobacteriaceae</taxon>
        <taxon>Mesorhizobium</taxon>
    </lineage>
</organism>
<protein>
    <submittedName>
        <fullName evidence="2">Uncharacterized protein</fullName>
    </submittedName>
</protein>
<dbReference type="Proteomes" id="UP000094412">
    <property type="component" value="Unassembled WGS sequence"/>
</dbReference>
<comment type="caution">
    <text evidence="2">The sequence shown here is derived from an EMBL/GenBank/DDBJ whole genome shotgun (WGS) entry which is preliminary data.</text>
</comment>
<dbReference type="EMBL" id="MDEO01000036">
    <property type="protein sequence ID" value="OCX12941.1"/>
    <property type="molecule type" value="Genomic_DNA"/>
</dbReference>
<dbReference type="STRING" id="1566387.QV13_25600"/>
<evidence type="ECO:0000313" key="3">
    <source>
        <dbReference type="Proteomes" id="UP000094412"/>
    </source>
</evidence>
<feature type="region of interest" description="Disordered" evidence="1">
    <location>
        <begin position="1"/>
        <end position="29"/>
    </location>
</feature>
<proteinExistence type="predicted"/>
<accession>A0A1C2DDU3</accession>
<evidence type="ECO:0000256" key="1">
    <source>
        <dbReference type="SAM" id="MobiDB-lite"/>
    </source>
</evidence>
<dbReference type="AlphaFoldDB" id="A0A1C2DDU3"/>
<keyword evidence="3" id="KW-1185">Reference proteome</keyword>
<gene>
    <name evidence="2" type="ORF">QV13_25600</name>
</gene>